<dbReference type="PANTHER" id="PTHR45947">
    <property type="entry name" value="SULFOQUINOVOSYL TRANSFERASE SQD2"/>
    <property type="match status" value="1"/>
</dbReference>
<feature type="domain" description="Glycosyl transferase family 1" evidence="1">
    <location>
        <begin position="176"/>
        <end position="330"/>
    </location>
</feature>
<organism evidence="2">
    <name type="scientific">Cyanothece sp. (strain PCC 7425 / ATCC 29141)</name>
    <dbReference type="NCBI Taxonomy" id="395961"/>
    <lineage>
        <taxon>Bacteria</taxon>
        <taxon>Bacillati</taxon>
        <taxon>Cyanobacteriota</taxon>
        <taxon>Cyanophyceae</taxon>
        <taxon>Gomontiellales</taxon>
        <taxon>Cyanothecaceae</taxon>
        <taxon>Cyanothece</taxon>
    </lineage>
</organism>
<proteinExistence type="predicted"/>
<dbReference type="eggNOG" id="COG0438">
    <property type="taxonomic scope" value="Bacteria"/>
</dbReference>
<dbReference type="SUPFAM" id="SSF53756">
    <property type="entry name" value="UDP-Glycosyltransferase/glycogen phosphorylase"/>
    <property type="match status" value="1"/>
</dbReference>
<dbReference type="STRING" id="395961.Cyan7425_1094"/>
<dbReference type="GO" id="GO:0016757">
    <property type="term" value="F:glycosyltransferase activity"/>
    <property type="evidence" value="ECO:0007669"/>
    <property type="project" value="InterPro"/>
</dbReference>
<gene>
    <name evidence="2" type="ordered locus">Cyan7425_1094</name>
</gene>
<dbReference type="Gene3D" id="3.40.50.2000">
    <property type="entry name" value="Glycogen Phosphorylase B"/>
    <property type="match status" value="2"/>
</dbReference>
<dbReference type="EMBL" id="CP001344">
    <property type="protein sequence ID" value="ACL43480.1"/>
    <property type="molecule type" value="Genomic_DNA"/>
</dbReference>
<reference evidence="2" key="1">
    <citation type="submission" date="2009-01" db="EMBL/GenBank/DDBJ databases">
        <title>Complete sequence of chromosome Cyanothece sp. PCC 7425.</title>
        <authorList>
            <consortium name="US DOE Joint Genome Institute"/>
            <person name="Lucas S."/>
            <person name="Copeland A."/>
            <person name="Lapidus A."/>
            <person name="Glavina del Rio T."/>
            <person name="Dalin E."/>
            <person name="Tice H."/>
            <person name="Bruce D."/>
            <person name="Goodwin L."/>
            <person name="Pitluck S."/>
            <person name="Sims D."/>
            <person name="Meineke L."/>
            <person name="Brettin T."/>
            <person name="Detter J.C."/>
            <person name="Han C."/>
            <person name="Larimer F."/>
            <person name="Land M."/>
            <person name="Hauser L."/>
            <person name="Kyrpides N."/>
            <person name="Ovchinnikova G."/>
            <person name="Liberton M."/>
            <person name="Stoeckel J."/>
            <person name="Banerjee A."/>
            <person name="Singh A."/>
            <person name="Page L."/>
            <person name="Sato H."/>
            <person name="Zhao L."/>
            <person name="Sherman L."/>
            <person name="Pakrasi H."/>
            <person name="Richardson P."/>
        </authorList>
    </citation>
    <scope>NUCLEOTIDE SEQUENCE</scope>
    <source>
        <strain evidence="2">PCC 7425</strain>
    </source>
</reference>
<dbReference type="InterPro" id="IPR001296">
    <property type="entry name" value="Glyco_trans_1"/>
</dbReference>
<dbReference type="AlphaFoldDB" id="B8HLJ2"/>
<dbReference type="CAZy" id="GT4">
    <property type="family name" value="Glycosyltransferase Family 4"/>
</dbReference>
<dbReference type="KEGG" id="cyn:Cyan7425_1094"/>
<dbReference type="CDD" id="cd03801">
    <property type="entry name" value="GT4_PimA-like"/>
    <property type="match status" value="1"/>
</dbReference>
<evidence type="ECO:0000313" key="2">
    <source>
        <dbReference type="EMBL" id="ACL43480.1"/>
    </source>
</evidence>
<name>B8HLJ2_CYAP4</name>
<evidence type="ECO:0000259" key="1">
    <source>
        <dbReference type="Pfam" id="PF00534"/>
    </source>
</evidence>
<dbReference type="OrthoDB" id="516698at2"/>
<dbReference type="InterPro" id="IPR050194">
    <property type="entry name" value="Glycosyltransferase_grp1"/>
</dbReference>
<accession>B8HLJ2</accession>
<keyword evidence="2" id="KW-0808">Transferase</keyword>
<dbReference type="HOGENOM" id="CLU_737187_0_0_3"/>
<dbReference type="PANTHER" id="PTHR45947:SF3">
    <property type="entry name" value="SULFOQUINOVOSYL TRANSFERASE SQD2"/>
    <property type="match status" value="1"/>
</dbReference>
<sequence>MKVVHITPTYFDTASVIGGGERYPVELAVSMADQVDTTLVSFAATRRSYHQGKLKVELFPVDRFIYGNKVDPLTWRYLETVLRADVVHVHHLSTLVSGLATFIGRSLGKRTFVTDYGGGTGWMKKLNSYLPILSIYQQAIVYSRYGLDFIPPHLQAQAVLIKGGINLQQFCPDPKLEKTHTILYVGRILPHKGINYLIEGFRQLNHPDYTLKILGRVYDDRYYQDLLQLAKDLAVEFIHDADDQRLCQEYRSARVTVLPSVHTDCYGQYTPVPELMGFTLLESQACGTPVICTNAGAMAEFVDPGRTGQVVEQNSPAAIATALNYFLSLSPAQYRDCQIACQEWMVPLSWPVVVQKHLELYQGKA</sequence>
<protein>
    <submittedName>
        <fullName evidence="2">Glycosyl transferase group 1</fullName>
    </submittedName>
</protein>
<dbReference type="Pfam" id="PF00534">
    <property type="entry name" value="Glycos_transf_1"/>
    <property type="match status" value="1"/>
</dbReference>